<dbReference type="InterPro" id="IPR039426">
    <property type="entry name" value="TonB-dep_rcpt-like"/>
</dbReference>
<dbReference type="InterPro" id="IPR036942">
    <property type="entry name" value="Beta-barrel_TonB_sf"/>
</dbReference>
<dbReference type="Gene3D" id="2.40.170.20">
    <property type="entry name" value="TonB-dependent receptor, beta-barrel domain"/>
    <property type="match status" value="1"/>
</dbReference>
<reference evidence="15 16" key="1">
    <citation type="submission" date="2016-08" db="EMBL/GenBank/DDBJ databases">
        <title>Complete genome sequence of Acinetobacter baylyi strain GFJ2.</title>
        <authorList>
            <person name="Tabata M."/>
            <person name="Kuboki S."/>
            <person name="Gibu N."/>
            <person name="Kinouchi Y."/>
            <person name="Vangnai A."/>
            <person name="Kasai D."/>
            <person name="Fukuda M."/>
        </authorList>
    </citation>
    <scope>NUCLEOTIDE SEQUENCE [LARGE SCALE GENOMIC DNA]</scope>
    <source>
        <strain evidence="15 16">GFJ2</strain>
    </source>
</reference>
<evidence type="ECO:0000256" key="9">
    <source>
        <dbReference type="ARBA" id="ARBA00023237"/>
    </source>
</evidence>
<protein>
    <submittedName>
        <fullName evidence="15">Ligand-gated channel protein</fullName>
    </submittedName>
</protein>
<evidence type="ECO:0000256" key="5">
    <source>
        <dbReference type="ARBA" id="ARBA00022692"/>
    </source>
</evidence>
<evidence type="ECO:0000256" key="10">
    <source>
        <dbReference type="PROSITE-ProRule" id="PRU01360"/>
    </source>
</evidence>
<evidence type="ECO:0000256" key="1">
    <source>
        <dbReference type="ARBA" id="ARBA00004571"/>
    </source>
</evidence>
<evidence type="ECO:0000256" key="12">
    <source>
        <dbReference type="SAM" id="SignalP"/>
    </source>
</evidence>
<keyword evidence="6 11" id="KW-0798">TonB box</keyword>
<dbReference type="InterPro" id="IPR000531">
    <property type="entry name" value="Beta-barrel_TonB"/>
</dbReference>
<keyword evidence="8" id="KW-0675">Receptor</keyword>
<evidence type="ECO:0000313" key="16">
    <source>
        <dbReference type="Proteomes" id="UP000185674"/>
    </source>
</evidence>
<proteinExistence type="inferred from homology"/>
<dbReference type="GO" id="GO:0015891">
    <property type="term" value="P:siderophore transport"/>
    <property type="evidence" value="ECO:0007669"/>
    <property type="project" value="InterPro"/>
</dbReference>
<evidence type="ECO:0000256" key="2">
    <source>
        <dbReference type="ARBA" id="ARBA00009810"/>
    </source>
</evidence>
<keyword evidence="9 10" id="KW-0998">Cell outer membrane</keyword>
<dbReference type="Pfam" id="PF07715">
    <property type="entry name" value="Plug"/>
    <property type="match status" value="1"/>
</dbReference>
<evidence type="ECO:0000313" key="15">
    <source>
        <dbReference type="EMBL" id="APV36114.1"/>
    </source>
</evidence>
<keyword evidence="7 10" id="KW-0472">Membrane</keyword>
<evidence type="ECO:0000256" key="4">
    <source>
        <dbReference type="ARBA" id="ARBA00022452"/>
    </source>
</evidence>
<gene>
    <name evidence="15" type="ORF">BEN76_08825</name>
</gene>
<evidence type="ECO:0000256" key="7">
    <source>
        <dbReference type="ARBA" id="ARBA00023136"/>
    </source>
</evidence>
<dbReference type="Proteomes" id="UP000185674">
    <property type="component" value="Chromosome"/>
</dbReference>
<sequence>MNTSIHFRKATLSISITFLLSHNVIAGENTQSAQQLPTITVKAEATDNTTLSNGQVTKKSQVGILGNKDALDTPFSITSYTAKYIEDHQAKTVAEALQSDPSVRNAFSANGLGEYFNIRGLYTQSHELAWDGAFGLVPHNRVPTEFLERVEVFRGTSGLLFGMSLGGAVGGVINVVPKRATDEPITRFTTTYSSDSNIGEHVDIGRRFGENNQFGVRVNALKSHGDTALDSQTEDRRLGSIALDFKGTDLRASLDVYNIKEKLSGAMPLLTSFASSTIPKAPDATINTMPGAYGYTKTTAAIGQVEYDLSDDWTAYLKGGTKQQKAGGYMANNALGRNAQANGDYIAVSRNTANKTDVNSVETGIRGHLKTGEIDHDVVLSANVIDQDVYMGLATGGSWASNIYSPAAVGILAAEPSVLKTSDITLSSVALADTLSYADDKYQLILGLRHQQVKSQSYSITTGNAIAGSDYNKSAVTPAVGFVVKPWNNSISLYGNYVEGLSPGETVSVTTAANYGETLAPYKSKQYELGTKWENGTFRNTLSIYQITKPLLIGDTSGTYSMSGEQRNRGIEWTTAGQILSNVRMLGGVVYMDAEQTKTTNGIYDGKDVYGIPHWQSNLGFEWDVNQIEGLTLTANTIYTGTEYVDSANTQKLPSWFRLDAGGRYSTSIANHKVTFRGGVDNIFDKHYWAGVWNGMFVSIGTPRTYKLSMQFDF</sequence>
<dbReference type="InterPro" id="IPR010105">
    <property type="entry name" value="TonB_sidphr_rcpt"/>
</dbReference>
<dbReference type="KEGG" id="asol:BEN76_08825"/>
<dbReference type="PANTHER" id="PTHR32552:SF82">
    <property type="entry name" value="FCUA PROTEIN"/>
    <property type="match status" value="1"/>
</dbReference>
<dbReference type="NCBIfam" id="TIGR01783">
    <property type="entry name" value="TonB-siderophor"/>
    <property type="match status" value="1"/>
</dbReference>
<accession>A0A1P8EIT6</accession>
<dbReference type="GO" id="GO:0009279">
    <property type="term" value="C:cell outer membrane"/>
    <property type="evidence" value="ECO:0007669"/>
    <property type="project" value="UniProtKB-SubCell"/>
</dbReference>
<evidence type="ECO:0000259" key="14">
    <source>
        <dbReference type="Pfam" id="PF07715"/>
    </source>
</evidence>
<organism evidence="15 16">
    <name type="scientific">Acinetobacter soli</name>
    <dbReference type="NCBI Taxonomy" id="487316"/>
    <lineage>
        <taxon>Bacteria</taxon>
        <taxon>Pseudomonadati</taxon>
        <taxon>Pseudomonadota</taxon>
        <taxon>Gammaproteobacteria</taxon>
        <taxon>Moraxellales</taxon>
        <taxon>Moraxellaceae</taxon>
        <taxon>Acinetobacter</taxon>
    </lineage>
</organism>
<dbReference type="InterPro" id="IPR012910">
    <property type="entry name" value="Plug_dom"/>
</dbReference>
<evidence type="ECO:0000256" key="6">
    <source>
        <dbReference type="ARBA" id="ARBA00023077"/>
    </source>
</evidence>
<dbReference type="RefSeq" id="WP_076032871.1">
    <property type="nucleotide sequence ID" value="NZ_CP016896.1"/>
</dbReference>
<dbReference type="EMBL" id="CP016896">
    <property type="protein sequence ID" value="APV36114.1"/>
    <property type="molecule type" value="Genomic_DNA"/>
</dbReference>
<keyword evidence="5 10" id="KW-0812">Transmembrane</keyword>
<keyword evidence="12" id="KW-0732">Signal</keyword>
<dbReference type="CDD" id="cd01347">
    <property type="entry name" value="ligand_gated_channel"/>
    <property type="match status" value="1"/>
</dbReference>
<keyword evidence="3 10" id="KW-0813">Transport</keyword>
<feature type="signal peptide" evidence="12">
    <location>
        <begin position="1"/>
        <end position="26"/>
    </location>
</feature>
<keyword evidence="4 10" id="KW-1134">Transmembrane beta strand</keyword>
<feature type="domain" description="TonB-dependent receptor plug" evidence="14">
    <location>
        <begin position="70"/>
        <end position="167"/>
    </location>
</feature>
<dbReference type="AlphaFoldDB" id="A0A1P8EIT6"/>
<dbReference type="InterPro" id="IPR037066">
    <property type="entry name" value="Plug_dom_sf"/>
</dbReference>
<dbReference type="Gene3D" id="2.170.130.10">
    <property type="entry name" value="TonB-dependent receptor, plug domain"/>
    <property type="match status" value="1"/>
</dbReference>
<dbReference type="PROSITE" id="PS52016">
    <property type="entry name" value="TONB_DEPENDENT_REC_3"/>
    <property type="match status" value="1"/>
</dbReference>
<evidence type="ECO:0000256" key="11">
    <source>
        <dbReference type="RuleBase" id="RU003357"/>
    </source>
</evidence>
<dbReference type="SUPFAM" id="SSF56935">
    <property type="entry name" value="Porins"/>
    <property type="match status" value="1"/>
</dbReference>
<feature type="domain" description="TonB-dependent receptor-like beta-barrel" evidence="13">
    <location>
        <begin position="284"/>
        <end position="683"/>
    </location>
</feature>
<dbReference type="Pfam" id="PF00593">
    <property type="entry name" value="TonB_dep_Rec_b-barrel"/>
    <property type="match status" value="1"/>
</dbReference>
<dbReference type="GO" id="GO:0038023">
    <property type="term" value="F:signaling receptor activity"/>
    <property type="evidence" value="ECO:0007669"/>
    <property type="project" value="InterPro"/>
</dbReference>
<comment type="similarity">
    <text evidence="2 10 11">Belongs to the TonB-dependent receptor family.</text>
</comment>
<dbReference type="STRING" id="487316.BEN76_08825"/>
<feature type="chain" id="PRO_5011958632" evidence="12">
    <location>
        <begin position="27"/>
        <end position="714"/>
    </location>
</feature>
<name>A0A1P8EIT6_9GAMM</name>
<comment type="subcellular location">
    <subcellularLocation>
        <location evidence="1 10">Cell outer membrane</location>
        <topology evidence="1 10">Multi-pass membrane protein</topology>
    </subcellularLocation>
</comment>
<evidence type="ECO:0000256" key="3">
    <source>
        <dbReference type="ARBA" id="ARBA00022448"/>
    </source>
</evidence>
<dbReference type="PANTHER" id="PTHR32552">
    <property type="entry name" value="FERRICHROME IRON RECEPTOR-RELATED"/>
    <property type="match status" value="1"/>
</dbReference>
<evidence type="ECO:0000256" key="8">
    <source>
        <dbReference type="ARBA" id="ARBA00023170"/>
    </source>
</evidence>
<evidence type="ECO:0000259" key="13">
    <source>
        <dbReference type="Pfam" id="PF00593"/>
    </source>
</evidence>
<dbReference type="GO" id="GO:0015344">
    <property type="term" value="F:siderophore uptake transmembrane transporter activity"/>
    <property type="evidence" value="ECO:0007669"/>
    <property type="project" value="TreeGrafter"/>
</dbReference>